<feature type="domain" description="XdhC- CoxI" evidence="1">
    <location>
        <begin position="6"/>
        <end position="52"/>
    </location>
</feature>
<accession>A0A2U8HKF1</accession>
<dbReference type="Pfam" id="PF02625">
    <property type="entry name" value="XdhC_CoxI"/>
    <property type="match status" value="1"/>
</dbReference>
<dbReference type="PANTHER" id="PTHR30388:SF6">
    <property type="entry name" value="XANTHINE DEHYDROGENASE SUBUNIT A-RELATED"/>
    <property type="match status" value="1"/>
</dbReference>
<dbReference type="InterPro" id="IPR014308">
    <property type="entry name" value="Xanthine_DH_XdhC"/>
</dbReference>
<feature type="domain" description="XdhC Rossmann" evidence="2">
    <location>
        <begin position="104"/>
        <end position="243"/>
    </location>
</feature>
<dbReference type="KEGG" id="ypac:CEW88_19965"/>
<evidence type="ECO:0000259" key="1">
    <source>
        <dbReference type="Pfam" id="PF02625"/>
    </source>
</evidence>
<evidence type="ECO:0000313" key="4">
    <source>
        <dbReference type="Proteomes" id="UP000244915"/>
    </source>
</evidence>
<gene>
    <name evidence="3" type="primary">xdhC</name>
    <name evidence="3" type="ORF">CEW88_19965</name>
</gene>
<keyword evidence="3" id="KW-0614">Plasmid</keyword>
<dbReference type="OrthoDB" id="61481at2"/>
<dbReference type="AlphaFoldDB" id="A0A2U8HKF1"/>
<name>A0A2U8HKF1_9RHOB</name>
<dbReference type="InterPro" id="IPR052698">
    <property type="entry name" value="MoCofactor_Util/Proc"/>
</dbReference>
<dbReference type="PANTHER" id="PTHR30388">
    <property type="entry name" value="ALDEHYDE OXIDOREDUCTASE MOLYBDENUM COFACTOR ASSEMBLY PROTEIN"/>
    <property type="match status" value="1"/>
</dbReference>
<dbReference type="InterPro" id="IPR027051">
    <property type="entry name" value="XdhC_Rossmann_dom"/>
</dbReference>
<dbReference type="Pfam" id="PF13478">
    <property type="entry name" value="XdhC_C"/>
    <property type="match status" value="1"/>
</dbReference>
<dbReference type="Proteomes" id="UP000244915">
    <property type="component" value="Plasmid unnamed1"/>
</dbReference>
<dbReference type="EMBL" id="CP022191">
    <property type="protein sequence ID" value="AWI86304.1"/>
    <property type="molecule type" value="Genomic_DNA"/>
</dbReference>
<dbReference type="Gene3D" id="3.40.50.720">
    <property type="entry name" value="NAD(P)-binding Rossmann-like Domain"/>
    <property type="match status" value="1"/>
</dbReference>
<organism evidence="3 4">
    <name type="scientific">Alloyangia pacifica</name>
    <dbReference type="NCBI Taxonomy" id="311180"/>
    <lineage>
        <taxon>Bacteria</taxon>
        <taxon>Pseudomonadati</taxon>
        <taxon>Pseudomonadota</taxon>
        <taxon>Alphaproteobacteria</taxon>
        <taxon>Rhodobacterales</taxon>
        <taxon>Roseobacteraceae</taxon>
        <taxon>Alloyangia</taxon>
    </lineage>
</organism>
<dbReference type="NCBIfam" id="TIGR02964">
    <property type="entry name" value="xanthine_xdhC"/>
    <property type="match status" value="1"/>
</dbReference>
<evidence type="ECO:0000313" key="3">
    <source>
        <dbReference type="EMBL" id="AWI86304.1"/>
    </source>
</evidence>
<sequence length="262" mass="27839">MARLRLSRVRGSSPREAGCEMYVSEAARHGTIGGGQLEHRAIAAARRMLARGDLAETLDLPLGPEIGQCCGGRVEVSLTRMGAQDRRLALARAAEEAAALPMVQIHGAGHVGRALAELMQHLPVRCLLVDERAEELALCAAKVDTVLSALPELEIAMAPAGSAFIVLTHDHALDFLCASAALKRQDARYVGLIGSATKREKFRRFARDACDGLSDEALTCPIGAQGSRDKRPEVIAAFVVAEVLTALTLQQGAARPMAFAAE</sequence>
<protein>
    <submittedName>
        <fullName evidence="3">Xanthine dehydrogenase accessory protein XdhC</fullName>
    </submittedName>
</protein>
<dbReference type="InterPro" id="IPR003777">
    <property type="entry name" value="XdhC_CoxI"/>
</dbReference>
<reference evidence="3 4" key="1">
    <citation type="submission" date="2017-06" db="EMBL/GenBank/DDBJ databases">
        <title>Yangia sp. YSBP01 complete genome sequence.</title>
        <authorList>
            <person name="Woo J.-H."/>
            <person name="Kim H.-S."/>
        </authorList>
    </citation>
    <scope>NUCLEOTIDE SEQUENCE [LARGE SCALE GENOMIC DNA]</scope>
    <source>
        <strain evidence="3 4">YSBP01</strain>
        <plasmid evidence="3 4">unnamed1</plasmid>
    </source>
</reference>
<geneLocation type="plasmid" evidence="3 4">
    <name>unnamed1</name>
</geneLocation>
<proteinExistence type="predicted"/>
<evidence type="ECO:0000259" key="2">
    <source>
        <dbReference type="Pfam" id="PF13478"/>
    </source>
</evidence>